<gene>
    <name evidence="1" type="ORF">A2160_04310</name>
</gene>
<comment type="caution">
    <text evidence="1">The sequence shown here is derived from an EMBL/GenBank/DDBJ whole genome shotgun (WGS) entry which is preliminary data.</text>
</comment>
<evidence type="ECO:0000313" key="1">
    <source>
        <dbReference type="EMBL" id="OGD62959.1"/>
    </source>
</evidence>
<dbReference type="AlphaFoldDB" id="A0A1F5E6C0"/>
<protein>
    <submittedName>
        <fullName evidence="1">Uncharacterized protein</fullName>
    </submittedName>
</protein>
<accession>A0A1F5E6C0</accession>
<organism evidence="1 2">
    <name type="scientific">Candidatus Beckwithbacteria bacterium RBG_13_42_9</name>
    <dbReference type="NCBI Taxonomy" id="1797457"/>
    <lineage>
        <taxon>Bacteria</taxon>
        <taxon>Candidatus Beckwithiibacteriota</taxon>
    </lineage>
</organism>
<reference evidence="1 2" key="1">
    <citation type="journal article" date="2016" name="Nat. Commun.">
        <title>Thousands of microbial genomes shed light on interconnected biogeochemical processes in an aquifer system.</title>
        <authorList>
            <person name="Anantharaman K."/>
            <person name="Brown C.T."/>
            <person name="Hug L.A."/>
            <person name="Sharon I."/>
            <person name="Castelle C.J."/>
            <person name="Probst A.J."/>
            <person name="Thomas B.C."/>
            <person name="Singh A."/>
            <person name="Wilkins M.J."/>
            <person name="Karaoz U."/>
            <person name="Brodie E.L."/>
            <person name="Williams K.H."/>
            <person name="Hubbard S.S."/>
            <person name="Banfield J.F."/>
        </authorList>
    </citation>
    <scope>NUCLEOTIDE SEQUENCE [LARGE SCALE GENOMIC DNA]</scope>
</reference>
<dbReference type="STRING" id="1797457.A2160_04310"/>
<evidence type="ECO:0000313" key="2">
    <source>
        <dbReference type="Proteomes" id="UP000177006"/>
    </source>
</evidence>
<sequence>MRRASTSLKSIRQLLDKYSLDDKGKYISQEFQDYGYRLACELNDERNKSLYIKLAKTINRNLLEQARNFVKGAYNVKSKAKLFMWKLSELRRTSEK</sequence>
<dbReference type="Proteomes" id="UP000177006">
    <property type="component" value="Unassembled WGS sequence"/>
</dbReference>
<name>A0A1F5E6C0_9BACT</name>
<proteinExistence type="predicted"/>
<dbReference type="EMBL" id="MEZK01000014">
    <property type="protein sequence ID" value="OGD62959.1"/>
    <property type="molecule type" value="Genomic_DNA"/>
</dbReference>